<dbReference type="Pfam" id="PF05400">
    <property type="entry name" value="FliT"/>
    <property type="match status" value="1"/>
</dbReference>
<evidence type="ECO:0000313" key="6">
    <source>
        <dbReference type="EMBL" id="AMP08758.1"/>
    </source>
</evidence>
<dbReference type="OrthoDB" id="8527993at2"/>
<gene>
    <name evidence="6" type="ORF">CAter282_0960</name>
</gene>
<dbReference type="PATRIC" id="fig|279058.18.peg.949"/>
<dbReference type="Proteomes" id="UP000071778">
    <property type="component" value="Chromosome"/>
</dbReference>
<accession>A0A127QFC5</accession>
<proteinExistence type="predicted"/>
<dbReference type="GO" id="GO:0044781">
    <property type="term" value="P:bacterial-type flagellum organization"/>
    <property type="evidence" value="ECO:0007669"/>
    <property type="project" value="UniProtKB-KW"/>
</dbReference>
<name>A0A127QFC5_9BURK</name>
<keyword evidence="7" id="KW-1185">Reference proteome</keyword>
<evidence type="ECO:0000256" key="2">
    <source>
        <dbReference type="ARBA" id="ARBA00022490"/>
    </source>
</evidence>
<keyword evidence="6" id="KW-0969">Cilium</keyword>
<dbReference type="InterPro" id="IPR008622">
    <property type="entry name" value="FliT"/>
</dbReference>
<keyword evidence="6" id="KW-0966">Cell projection</keyword>
<keyword evidence="2" id="KW-0963">Cytoplasm</keyword>
<dbReference type="Gene3D" id="1.20.58.380">
    <property type="entry name" value="Flagellar protein flit"/>
    <property type="match status" value="1"/>
</dbReference>
<evidence type="ECO:0000256" key="5">
    <source>
        <dbReference type="ARBA" id="ARBA00093797"/>
    </source>
</evidence>
<reference evidence="6 7" key="1">
    <citation type="submission" date="2015-11" db="EMBL/GenBank/DDBJ databases">
        <title>Exploring the genomic traits of fungus-feeding bacterial genus Collimonas.</title>
        <authorList>
            <person name="Song C."/>
            <person name="Schmidt R."/>
            <person name="de Jager V."/>
            <person name="Krzyzanowska D."/>
            <person name="Jongedijk E."/>
            <person name="Cankar K."/>
            <person name="Beekwilder J."/>
            <person name="van Veen A."/>
            <person name="de Boer W."/>
            <person name="van Veen J.A."/>
            <person name="Garbeva P."/>
        </authorList>
    </citation>
    <scope>NUCLEOTIDE SEQUENCE [LARGE SCALE GENOMIC DNA]</scope>
    <source>
        <strain evidence="6 7">Ter282</strain>
    </source>
</reference>
<evidence type="ECO:0000256" key="3">
    <source>
        <dbReference type="ARBA" id="ARBA00022795"/>
    </source>
</evidence>
<evidence type="ECO:0000256" key="4">
    <source>
        <dbReference type="ARBA" id="ARBA00023186"/>
    </source>
</evidence>
<keyword evidence="3" id="KW-1005">Bacterial flagellum biogenesis</keyword>
<comment type="subcellular location">
    <subcellularLocation>
        <location evidence="1">Cytoplasm</location>
        <location evidence="1">Cytosol</location>
    </subcellularLocation>
</comment>
<evidence type="ECO:0000256" key="1">
    <source>
        <dbReference type="ARBA" id="ARBA00004514"/>
    </source>
</evidence>
<protein>
    <recommendedName>
        <fullName evidence="5">Flagellar protein FliT</fullName>
    </recommendedName>
</protein>
<sequence>MILTPQNEMIHCYEQIAPLSGRMLELARSGDWSGLLQLGQQIRSQVDRLREIQLEAPLEPSQLARKHDLLSRILADDAAIRDIVTPELAQLSSLLGNMHRQQHLNHAYGQ</sequence>
<evidence type="ECO:0000313" key="7">
    <source>
        <dbReference type="Proteomes" id="UP000071778"/>
    </source>
</evidence>
<organism evidence="6 7">
    <name type="scientific">Collimonas arenae</name>
    <dbReference type="NCBI Taxonomy" id="279058"/>
    <lineage>
        <taxon>Bacteria</taxon>
        <taxon>Pseudomonadati</taxon>
        <taxon>Pseudomonadota</taxon>
        <taxon>Betaproteobacteria</taxon>
        <taxon>Burkholderiales</taxon>
        <taxon>Oxalobacteraceae</taxon>
        <taxon>Collimonas</taxon>
    </lineage>
</organism>
<dbReference type="AlphaFoldDB" id="A0A127QFC5"/>
<keyword evidence="4" id="KW-0143">Chaperone</keyword>
<keyword evidence="6" id="KW-0282">Flagellum</keyword>
<dbReference type="EMBL" id="CP013235">
    <property type="protein sequence ID" value="AMP08758.1"/>
    <property type="molecule type" value="Genomic_DNA"/>
</dbReference>